<proteinExistence type="predicted"/>
<dbReference type="Proteomes" id="UP001596417">
    <property type="component" value="Unassembled WGS sequence"/>
</dbReference>
<dbReference type="InterPro" id="IPR046243">
    <property type="entry name" value="DUF6276"/>
</dbReference>
<evidence type="ECO:0000313" key="2">
    <source>
        <dbReference type="Proteomes" id="UP001596417"/>
    </source>
</evidence>
<organism evidence="1 2">
    <name type="scientific">Halocatena marina</name>
    <dbReference type="NCBI Taxonomy" id="2934937"/>
    <lineage>
        <taxon>Archaea</taxon>
        <taxon>Methanobacteriati</taxon>
        <taxon>Methanobacteriota</taxon>
        <taxon>Stenosarchaea group</taxon>
        <taxon>Halobacteria</taxon>
        <taxon>Halobacteriales</taxon>
        <taxon>Natronomonadaceae</taxon>
        <taxon>Halocatena</taxon>
    </lineage>
</organism>
<name>A0ABD5YWB0_9EURY</name>
<evidence type="ECO:0000313" key="1">
    <source>
        <dbReference type="EMBL" id="MFC7191770.1"/>
    </source>
</evidence>
<protein>
    <submittedName>
        <fullName evidence="1">DUF6276 family protein</fullName>
    </submittedName>
</protein>
<comment type="caution">
    <text evidence="1">The sequence shown here is derived from an EMBL/GenBank/DDBJ whole genome shotgun (WGS) entry which is preliminary data.</text>
</comment>
<dbReference type="GeneID" id="76201545"/>
<sequence>MTCPDCDSPLVPFFVPTELREYAPDSQRTLAICTQCLSLHPTNQPELDAASDPAFDRISESFPTGEAAVPMALVLGLLKSLALNRSEIEHLLERVERAGADPLLVIDRVGRQGSTQPQWDAARRRHQLEQFLD</sequence>
<dbReference type="Pfam" id="PF19792">
    <property type="entry name" value="DUF6276"/>
    <property type="match status" value="1"/>
</dbReference>
<accession>A0ABD5YWB0</accession>
<dbReference type="AlphaFoldDB" id="A0ABD5YWB0"/>
<reference evidence="1 2" key="1">
    <citation type="journal article" date="2019" name="Int. J. Syst. Evol. Microbiol.">
        <title>The Global Catalogue of Microorganisms (GCM) 10K type strain sequencing project: providing services to taxonomists for standard genome sequencing and annotation.</title>
        <authorList>
            <consortium name="The Broad Institute Genomics Platform"/>
            <consortium name="The Broad Institute Genome Sequencing Center for Infectious Disease"/>
            <person name="Wu L."/>
            <person name="Ma J."/>
        </authorList>
    </citation>
    <scope>NUCLEOTIDE SEQUENCE [LARGE SCALE GENOMIC DNA]</scope>
    <source>
        <strain evidence="1 2">RDMS1</strain>
    </source>
</reference>
<dbReference type="RefSeq" id="WP_264555465.1">
    <property type="nucleotide sequence ID" value="NZ_CP109979.1"/>
</dbReference>
<keyword evidence="2" id="KW-1185">Reference proteome</keyword>
<gene>
    <name evidence="1" type="ORF">ACFQL7_19580</name>
</gene>
<dbReference type="EMBL" id="JBHTAX010000001">
    <property type="protein sequence ID" value="MFC7191770.1"/>
    <property type="molecule type" value="Genomic_DNA"/>
</dbReference>